<dbReference type="Proteomes" id="UP000186456">
    <property type="component" value="Unassembled WGS sequence"/>
</dbReference>
<dbReference type="RefSeq" id="WP_056225850.1">
    <property type="nucleotide sequence ID" value="NZ_FNJN01000005.1"/>
</dbReference>
<organism evidence="1 2">
    <name type="scientific">Microbacterium testaceum (strain StLB037)</name>
    <dbReference type="NCBI Taxonomy" id="979556"/>
    <lineage>
        <taxon>Bacteria</taxon>
        <taxon>Bacillati</taxon>
        <taxon>Actinomycetota</taxon>
        <taxon>Actinomycetes</taxon>
        <taxon>Micrococcales</taxon>
        <taxon>Microbacteriaceae</taxon>
        <taxon>Microbacterium</taxon>
    </lineage>
</organism>
<gene>
    <name evidence="1" type="ORF">SAMN04487788_2423</name>
</gene>
<protein>
    <submittedName>
        <fullName evidence="1">Uncharacterized protein</fullName>
    </submittedName>
</protein>
<reference evidence="1 2" key="1">
    <citation type="submission" date="2016-10" db="EMBL/GenBank/DDBJ databases">
        <authorList>
            <person name="de Groot N.N."/>
        </authorList>
    </citation>
    <scope>NUCLEOTIDE SEQUENCE [LARGE SCALE GENOMIC DNA]</scope>
    <source>
        <strain evidence="1 2">StLB037</strain>
    </source>
</reference>
<proteinExistence type="predicted"/>
<accession>A0A1H0QNU5</accession>
<dbReference type="EMBL" id="FNJN01000005">
    <property type="protein sequence ID" value="SDP18419.1"/>
    <property type="molecule type" value="Genomic_DNA"/>
</dbReference>
<evidence type="ECO:0000313" key="2">
    <source>
        <dbReference type="Proteomes" id="UP000186456"/>
    </source>
</evidence>
<evidence type="ECO:0000313" key="1">
    <source>
        <dbReference type="EMBL" id="SDP18419.1"/>
    </source>
</evidence>
<sequence>MTAPHTIPLAPSASVHEHAWVTESVHLTSDGRVRYVLCAGCSVRRVDVDAAAVVPPTALTREIG</sequence>
<name>A0A1H0QNU5_MICTS</name>
<dbReference type="AlphaFoldDB" id="A0A1H0QNU5"/>